<sequence length="211" mass="23270">METLTTLHFFYLGGSIPSIIQRHAGSLTDYLKALLALFKEYESIKAQSDPTTSRTKSVVGVGRRLFRARVKSETSLSTVSSSTSLNEHHLRAGRNSSGSIPSSLAFIPSPTTSSIPEYSYLSVCHLPFVPDLAQTFLCLCETLIEAYKHIDTLVPNWQAVPQDVQELVSKLDDKVYKNVVAPSLKDIETPFRNVSYTESPSSKLSSLLSRA</sequence>
<proteinExistence type="predicted"/>
<dbReference type="EMBL" id="CP014500">
    <property type="protein sequence ID" value="ANB11294.1"/>
    <property type="molecule type" value="Genomic_DNA"/>
</dbReference>
<accession>A0A167C6V1</accession>
<protein>
    <submittedName>
        <fullName evidence="1">Uncharacterized protein</fullName>
    </submittedName>
</protein>
<dbReference type="AlphaFoldDB" id="A0A167C6V1"/>
<dbReference type="RefSeq" id="XP_018733771.1">
    <property type="nucleotide sequence ID" value="XM_018881152.1"/>
</dbReference>
<dbReference type="PANTHER" id="PTHR37332">
    <property type="entry name" value="EXPRESSED PROTEIN"/>
    <property type="match status" value="1"/>
</dbReference>
<keyword evidence="2" id="KW-1185">Reference proteome</keyword>
<dbReference type="PANTHER" id="PTHR37332:SF1">
    <property type="entry name" value="ELMO DOMAIN-CONTAINING PROTEIN"/>
    <property type="match status" value="1"/>
</dbReference>
<evidence type="ECO:0000313" key="2">
    <source>
        <dbReference type="Proteomes" id="UP000189580"/>
    </source>
</evidence>
<organism evidence="1 2">
    <name type="scientific">Sugiyamaella lignohabitans</name>
    <dbReference type="NCBI Taxonomy" id="796027"/>
    <lineage>
        <taxon>Eukaryota</taxon>
        <taxon>Fungi</taxon>
        <taxon>Dikarya</taxon>
        <taxon>Ascomycota</taxon>
        <taxon>Saccharomycotina</taxon>
        <taxon>Dipodascomycetes</taxon>
        <taxon>Dipodascales</taxon>
        <taxon>Trichomonascaceae</taxon>
        <taxon>Sugiyamaella</taxon>
    </lineage>
</organism>
<evidence type="ECO:0000313" key="1">
    <source>
        <dbReference type="EMBL" id="ANB11294.1"/>
    </source>
</evidence>
<name>A0A167C6V1_9ASCO</name>
<gene>
    <name evidence="1" type="ORF">AWJ20_4098</name>
</gene>
<dbReference type="OrthoDB" id="4076267at2759"/>
<dbReference type="Proteomes" id="UP000189580">
    <property type="component" value="Chromosome c"/>
</dbReference>
<dbReference type="GeneID" id="30036192"/>
<dbReference type="KEGG" id="slb:AWJ20_4098"/>
<reference evidence="1 2" key="1">
    <citation type="submission" date="2016-02" db="EMBL/GenBank/DDBJ databases">
        <title>Complete genome sequence and transcriptome regulation of the pentose utilising yeast Sugiyamaella lignohabitans.</title>
        <authorList>
            <person name="Bellasio M."/>
            <person name="Peymann A."/>
            <person name="Valli M."/>
            <person name="Sipitzky M."/>
            <person name="Graf A."/>
            <person name="Sauer M."/>
            <person name="Marx H."/>
            <person name="Mattanovich D."/>
        </authorList>
    </citation>
    <scope>NUCLEOTIDE SEQUENCE [LARGE SCALE GENOMIC DNA]</scope>
    <source>
        <strain evidence="1 2">CBS 10342</strain>
    </source>
</reference>